<feature type="transmembrane region" description="Helical" evidence="5">
    <location>
        <begin position="276"/>
        <end position="297"/>
    </location>
</feature>
<keyword evidence="4 5" id="KW-0472">Membrane</keyword>
<dbReference type="PROSITE" id="PS00216">
    <property type="entry name" value="SUGAR_TRANSPORT_1"/>
    <property type="match status" value="1"/>
</dbReference>
<comment type="subcellular location">
    <subcellularLocation>
        <location evidence="1">Membrane</location>
        <topology evidence="1">Multi-pass membrane protein</topology>
    </subcellularLocation>
</comment>
<dbReference type="InterPro" id="IPR011701">
    <property type="entry name" value="MFS"/>
</dbReference>
<dbReference type="Proteomes" id="UP000494110">
    <property type="component" value="Unassembled WGS sequence"/>
</dbReference>
<evidence type="ECO:0000256" key="2">
    <source>
        <dbReference type="ARBA" id="ARBA00022692"/>
    </source>
</evidence>
<feature type="transmembrane region" description="Helical" evidence="5">
    <location>
        <begin position="143"/>
        <end position="166"/>
    </location>
</feature>
<evidence type="ECO:0000259" key="6">
    <source>
        <dbReference type="PROSITE" id="PS50850"/>
    </source>
</evidence>
<name>A0A6P2X9I7_BURL3</name>
<dbReference type="EMBL" id="CABVQN010000012">
    <property type="protein sequence ID" value="VWD05557.1"/>
    <property type="molecule type" value="Genomic_DNA"/>
</dbReference>
<proteinExistence type="predicted"/>
<reference evidence="7 8" key="1">
    <citation type="submission" date="2019-09" db="EMBL/GenBank/DDBJ databases">
        <authorList>
            <person name="Depoorter E."/>
        </authorList>
    </citation>
    <scope>NUCLEOTIDE SEQUENCE [LARGE SCALE GENOMIC DNA]</scope>
    <source>
        <strain evidence="7">R-39750</strain>
    </source>
</reference>
<evidence type="ECO:0000256" key="3">
    <source>
        <dbReference type="ARBA" id="ARBA00022989"/>
    </source>
</evidence>
<dbReference type="PROSITE" id="PS50850">
    <property type="entry name" value="MFS"/>
    <property type="match status" value="1"/>
</dbReference>
<evidence type="ECO:0000256" key="5">
    <source>
        <dbReference type="SAM" id="Phobius"/>
    </source>
</evidence>
<feature type="transmembrane region" description="Helical" evidence="5">
    <location>
        <begin position="16"/>
        <end position="38"/>
    </location>
</feature>
<dbReference type="InterPro" id="IPR036259">
    <property type="entry name" value="MFS_trans_sf"/>
</dbReference>
<feature type="transmembrane region" description="Helical" evidence="5">
    <location>
        <begin position="217"/>
        <end position="238"/>
    </location>
</feature>
<evidence type="ECO:0000256" key="1">
    <source>
        <dbReference type="ARBA" id="ARBA00004141"/>
    </source>
</evidence>
<gene>
    <name evidence="7" type="ORF">BLA39750_02863</name>
</gene>
<protein>
    <recommendedName>
        <fullName evidence="6">Major facilitator superfamily (MFS) profile domain-containing protein</fullName>
    </recommendedName>
</protein>
<keyword evidence="3 5" id="KW-1133">Transmembrane helix</keyword>
<evidence type="ECO:0000256" key="4">
    <source>
        <dbReference type="ARBA" id="ARBA00023136"/>
    </source>
</evidence>
<dbReference type="InterPro" id="IPR020846">
    <property type="entry name" value="MFS_dom"/>
</dbReference>
<dbReference type="PANTHER" id="PTHR23521:SF3">
    <property type="entry name" value="MFS TRANSPORTER"/>
    <property type="match status" value="1"/>
</dbReference>
<feature type="transmembrane region" description="Helical" evidence="5">
    <location>
        <begin position="343"/>
        <end position="362"/>
    </location>
</feature>
<organism evidence="7 8">
    <name type="scientific">Burkholderia lata (strain ATCC 17760 / DSM 23089 / LMG 22485 / NCIMB 9086 / R18194 / 383)</name>
    <dbReference type="NCBI Taxonomy" id="482957"/>
    <lineage>
        <taxon>Bacteria</taxon>
        <taxon>Pseudomonadati</taxon>
        <taxon>Pseudomonadota</taxon>
        <taxon>Betaproteobacteria</taxon>
        <taxon>Burkholderiales</taxon>
        <taxon>Burkholderiaceae</taxon>
        <taxon>Burkholderia</taxon>
        <taxon>Burkholderia cepacia complex</taxon>
    </lineage>
</organism>
<feature type="transmembrane region" description="Helical" evidence="5">
    <location>
        <begin position="85"/>
        <end position="102"/>
    </location>
</feature>
<dbReference type="PANTHER" id="PTHR23521">
    <property type="entry name" value="TRANSPORTER MFS SUPERFAMILY"/>
    <property type="match status" value="1"/>
</dbReference>
<dbReference type="Pfam" id="PF07690">
    <property type="entry name" value="MFS_1"/>
    <property type="match status" value="1"/>
</dbReference>
<keyword evidence="2 5" id="KW-0812">Transmembrane</keyword>
<feature type="transmembrane region" description="Helical" evidence="5">
    <location>
        <begin position="50"/>
        <end position="73"/>
    </location>
</feature>
<evidence type="ECO:0000313" key="7">
    <source>
        <dbReference type="EMBL" id="VWD05557.1"/>
    </source>
</evidence>
<evidence type="ECO:0000313" key="8">
    <source>
        <dbReference type="Proteomes" id="UP000494110"/>
    </source>
</evidence>
<feature type="transmembrane region" description="Helical" evidence="5">
    <location>
        <begin position="309"/>
        <end position="331"/>
    </location>
</feature>
<dbReference type="SUPFAM" id="SSF103473">
    <property type="entry name" value="MFS general substrate transporter"/>
    <property type="match status" value="1"/>
</dbReference>
<feature type="transmembrane region" description="Helical" evidence="5">
    <location>
        <begin position="368"/>
        <end position="390"/>
    </location>
</feature>
<dbReference type="GO" id="GO:0022857">
    <property type="term" value="F:transmembrane transporter activity"/>
    <property type="evidence" value="ECO:0007669"/>
    <property type="project" value="InterPro"/>
</dbReference>
<feature type="transmembrane region" description="Helical" evidence="5">
    <location>
        <begin position="250"/>
        <end position="269"/>
    </location>
</feature>
<dbReference type="InterPro" id="IPR005829">
    <property type="entry name" value="Sugar_transporter_CS"/>
</dbReference>
<sequence>MSQTTVKSASSTPKRIPIGIVGTAFCLFLISGAVNLQAPLYGLYASAGSYGAGFAAAAFACYVGGLVPMLILLGGLSDRIGRKPPLCAALALAMCATVVLIVEPTLGAVAVSRFLLGMAVGLMSGAGTAFVTEQLPTDASATFGATVVTASTSLGFGLGPLLTSIWPPQTVTDVPITYLVYLPVAFAGIVLLVLMRETGPARASARWLRLPTFPAGGFVYGIAIATAWAASGAIIAVVPLQLAKIGLERWSGMVDFLIICPGLIGVWIGRRLSPRAAVSIGLILAPLGYVMTVAGVIHANAAVTLAGSAIAGVACYGLTYLGGLSATLSLAPPEDKARASAGFFLFAYFGFSVPVVVLGFLGDHIGPSRALILSAAVIVGAALATLACIATRKANR</sequence>
<feature type="domain" description="Major facilitator superfamily (MFS) profile" evidence="6">
    <location>
        <begin position="1"/>
        <end position="396"/>
    </location>
</feature>
<accession>A0A6P2X9I7</accession>
<dbReference type="RefSeq" id="WP_175012757.1">
    <property type="nucleotide sequence ID" value="NZ_CABVQN010000012.1"/>
</dbReference>
<dbReference type="GO" id="GO:0005886">
    <property type="term" value="C:plasma membrane"/>
    <property type="evidence" value="ECO:0007669"/>
    <property type="project" value="TreeGrafter"/>
</dbReference>
<feature type="transmembrane region" description="Helical" evidence="5">
    <location>
        <begin position="114"/>
        <end position="131"/>
    </location>
</feature>
<feature type="transmembrane region" description="Helical" evidence="5">
    <location>
        <begin position="178"/>
        <end position="196"/>
    </location>
</feature>
<dbReference type="AlphaFoldDB" id="A0A6P2X9I7"/>
<dbReference type="Gene3D" id="1.20.1250.20">
    <property type="entry name" value="MFS general substrate transporter like domains"/>
    <property type="match status" value="1"/>
</dbReference>